<dbReference type="SMART" id="SM00112">
    <property type="entry name" value="CA"/>
    <property type="match status" value="5"/>
</dbReference>
<dbReference type="GO" id="GO:0016477">
    <property type="term" value="P:cell migration"/>
    <property type="evidence" value="ECO:0007669"/>
    <property type="project" value="TreeGrafter"/>
</dbReference>
<dbReference type="GO" id="GO:0044331">
    <property type="term" value="P:cell-cell adhesion mediated by cadherin"/>
    <property type="evidence" value="ECO:0007669"/>
    <property type="project" value="TreeGrafter"/>
</dbReference>
<feature type="signal peptide" evidence="19">
    <location>
        <begin position="1"/>
        <end position="19"/>
    </location>
</feature>
<dbReference type="GO" id="GO:0002009">
    <property type="term" value="P:morphogenesis of an epithelium"/>
    <property type="evidence" value="ECO:0007669"/>
    <property type="project" value="UniProtKB-ARBA"/>
</dbReference>
<dbReference type="FunFam" id="2.60.40.60:FF:000017">
    <property type="entry name" value="Cadherin 24"/>
    <property type="match status" value="1"/>
</dbReference>
<comment type="subcellular location">
    <subcellularLocation>
        <location evidence="2">Cell junction</location>
        <location evidence="2">Adherens junction</location>
    </subcellularLocation>
    <subcellularLocation>
        <location evidence="1 15">Cell membrane</location>
        <topology evidence="1 15">Single-pass type I membrane protein</topology>
    </subcellularLocation>
</comment>
<dbReference type="InterPro" id="IPR000233">
    <property type="entry name" value="Cadherin_Y-type_LIR"/>
</dbReference>
<accession>A0A6P8F2K3</accession>
<feature type="domain" description="Cadherin" evidence="20">
    <location>
        <begin position="157"/>
        <end position="267"/>
    </location>
</feature>
<keyword evidence="6 19" id="KW-0732">Signal</keyword>
<evidence type="ECO:0000256" key="5">
    <source>
        <dbReference type="ARBA" id="ARBA00022723"/>
    </source>
</evidence>
<dbReference type="KEGG" id="char:105900536"/>
<feature type="transmembrane region" description="Helical" evidence="18">
    <location>
        <begin position="612"/>
        <end position="632"/>
    </location>
</feature>
<dbReference type="InterPro" id="IPR015919">
    <property type="entry name" value="Cadherin-like_sf"/>
</dbReference>
<dbReference type="GO" id="GO:0034332">
    <property type="term" value="P:adherens junction organization"/>
    <property type="evidence" value="ECO:0007669"/>
    <property type="project" value="TreeGrafter"/>
</dbReference>
<dbReference type="Pfam" id="PF00028">
    <property type="entry name" value="Cadherin"/>
    <property type="match status" value="5"/>
</dbReference>
<feature type="domain" description="Cadherin" evidence="20">
    <location>
        <begin position="76"/>
        <end position="156"/>
    </location>
</feature>
<evidence type="ECO:0000256" key="11">
    <source>
        <dbReference type="ARBA" id="ARBA00022989"/>
    </source>
</evidence>
<evidence type="ECO:0000256" key="12">
    <source>
        <dbReference type="ARBA" id="ARBA00023136"/>
    </source>
</evidence>
<feature type="domain" description="Cadherin" evidence="20">
    <location>
        <begin position="485"/>
        <end position="596"/>
    </location>
</feature>
<evidence type="ECO:0000256" key="14">
    <source>
        <dbReference type="PROSITE-ProRule" id="PRU00043"/>
    </source>
</evidence>
<evidence type="ECO:0000256" key="18">
    <source>
        <dbReference type="SAM" id="Phobius"/>
    </source>
</evidence>
<dbReference type="GO" id="GO:0045296">
    <property type="term" value="F:cadherin binding"/>
    <property type="evidence" value="ECO:0007669"/>
    <property type="project" value="TreeGrafter"/>
</dbReference>
<dbReference type="GO" id="GO:0000902">
    <property type="term" value="P:cell morphogenesis"/>
    <property type="evidence" value="ECO:0007669"/>
    <property type="project" value="TreeGrafter"/>
</dbReference>
<dbReference type="SUPFAM" id="SSF49313">
    <property type="entry name" value="Cadherin-like"/>
    <property type="match status" value="5"/>
</dbReference>
<evidence type="ECO:0000256" key="2">
    <source>
        <dbReference type="ARBA" id="ARBA00004536"/>
    </source>
</evidence>
<evidence type="ECO:0000256" key="19">
    <source>
        <dbReference type="SAM" id="SignalP"/>
    </source>
</evidence>
<dbReference type="GO" id="GO:0060042">
    <property type="term" value="P:retina morphogenesis in camera-type eye"/>
    <property type="evidence" value="ECO:0007669"/>
    <property type="project" value="Ensembl"/>
</dbReference>
<dbReference type="InterPro" id="IPR039808">
    <property type="entry name" value="Cadherin"/>
</dbReference>
<evidence type="ECO:0000256" key="16">
    <source>
        <dbReference type="RuleBase" id="RU004357"/>
    </source>
</evidence>
<evidence type="ECO:0000256" key="13">
    <source>
        <dbReference type="ARBA" id="ARBA00023180"/>
    </source>
</evidence>
<dbReference type="PANTHER" id="PTHR24027">
    <property type="entry name" value="CADHERIN-23"/>
    <property type="match status" value="1"/>
</dbReference>
<dbReference type="GeneID" id="105900536"/>
<dbReference type="FunFam" id="2.60.40.60:FF:000014">
    <property type="entry name" value="Cadherin 8"/>
    <property type="match status" value="1"/>
</dbReference>
<dbReference type="Pfam" id="PF01049">
    <property type="entry name" value="CADH_Y-type_LIR"/>
    <property type="match status" value="1"/>
</dbReference>
<dbReference type="InterPro" id="IPR027397">
    <property type="entry name" value="Catenin-bd_sf"/>
</dbReference>
<dbReference type="RefSeq" id="XP_031419009.1">
    <property type="nucleotide sequence ID" value="XM_031563149.2"/>
</dbReference>
<dbReference type="GO" id="GO:0005912">
    <property type="term" value="C:adherens junction"/>
    <property type="evidence" value="ECO:0007669"/>
    <property type="project" value="UniProtKB-SubCell"/>
</dbReference>
<evidence type="ECO:0000256" key="7">
    <source>
        <dbReference type="ARBA" id="ARBA00022737"/>
    </source>
</evidence>
<dbReference type="FunFam" id="4.10.900.10:FF:000001">
    <property type="entry name" value="Cadherin 2"/>
    <property type="match status" value="1"/>
</dbReference>
<comment type="function">
    <text evidence="16">Cadherins are calcium-dependent cell adhesion proteins.</text>
</comment>
<feature type="compositionally biased region" description="Basic and acidic residues" evidence="17">
    <location>
        <begin position="681"/>
        <end position="691"/>
    </location>
</feature>
<keyword evidence="11 18" id="KW-1133">Transmembrane helix</keyword>
<feature type="chain" id="PRO_5027887293" evidence="19">
    <location>
        <begin position="20"/>
        <end position="803"/>
    </location>
</feature>
<reference evidence="22" key="1">
    <citation type="submission" date="2025-08" db="UniProtKB">
        <authorList>
            <consortium name="RefSeq"/>
        </authorList>
    </citation>
    <scope>IDENTIFICATION</scope>
</reference>
<protein>
    <submittedName>
        <fullName evidence="22">Cadherin-6</fullName>
    </submittedName>
</protein>
<evidence type="ECO:0000313" key="21">
    <source>
        <dbReference type="Proteomes" id="UP000515152"/>
    </source>
</evidence>
<keyword evidence="8 14" id="KW-0106">Calcium</keyword>
<dbReference type="GO" id="GO:0048793">
    <property type="term" value="P:pronephros development"/>
    <property type="evidence" value="ECO:0007669"/>
    <property type="project" value="Ensembl"/>
</dbReference>
<dbReference type="GO" id="GO:0005509">
    <property type="term" value="F:calcium ion binding"/>
    <property type="evidence" value="ECO:0007669"/>
    <property type="project" value="UniProtKB-UniRule"/>
</dbReference>
<keyword evidence="10" id="KW-0965">Cell junction</keyword>
<feature type="region of interest" description="Disordered" evidence="17">
    <location>
        <begin position="681"/>
        <end position="719"/>
    </location>
</feature>
<dbReference type="GO" id="GO:0016339">
    <property type="term" value="P:calcium-dependent cell-cell adhesion via plasma membrane cell adhesion molecules"/>
    <property type="evidence" value="ECO:0007669"/>
    <property type="project" value="TreeGrafter"/>
</dbReference>
<name>A0A6P8F2K3_CLUHA</name>
<gene>
    <name evidence="22" type="primary">cdh6</name>
</gene>
<keyword evidence="7" id="KW-0677">Repeat</keyword>
<dbReference type="GO" id="GO:0016342">
    <property type="term" value="C:catenin complex"/>
    <property type="evidence" value="ECO:0007669"/>
    <property type="project" value="TreeGrafter"/>
</dbReference>
<dbReference type="CDD" id="cd11304">
    <property type="entry name" value="Cadherin_repeat"/>
    <property type="match status" value="5"/>
</dbReference>
<dbReference type="GO" id="GO:0007156">
    <property type="term" value="P:homophilic cell adhesion via plasma membrane adhesion molecules"/>
    <property type="evidence" value="ECO:0007669"/>
    <property type="project" value="InterPro"/>
</dbReference>
<evidence type="ECO:0000256" key="4">
    <source>
        <dbReference type="ARBA" id="ARBA00022692"/>
    </source>
</evidence>
<proteinExistence type="predicted"/>
<dbReference type="InterPro" id="IPR002126">
    <property type="entry name" value="Cadherin-like_dom"/>
</dbReference>
<evidence type="ECO:0000256" key="3">
    <source>
        <dbReference type="ARBA" id="ARBA00022475"/>
    </source>
</evidence>
<evidence type="ECO:0000256" key="17">
    <source>
        <dbReference type="SAM" id="MobiDB-lite"/>
    </source>
</evidence>
<dbReference type="PRINTS" id="PR00205">
    <property type="entry name" value="CADHERIN"/>
</dbReference>
<keyword evidence="12 18" id="KW-0472">Membrane</keyword>
<evidence type="ECO:0000256" key="9">
    <source>
        <dbReference type="ARBA" id="ARBA00022889"/>
    </source>
</evidence>
<feature type="domain" description="Cadherin" evidence="20">
    <location>
        <begin position="268"/>
        <end position="380"/>
    </location>
</feature>
<dbReference type="GO" id="GO:0008013">
    <property type="term" value="F:beta-catenin binding"/>
    <property type="evidence" value="ECO:0007669"/>
    <property type="project" value="TreeGrafter"/>
</dbReference>
<dbReference type="PANTHER" id="PTHR24027:SF428">
    <property type="entry name" value="CADHERIN 6"/>
    <property type="match status" value="1"/>
</dbReference>
<keyword evidence="9 15" id="KW-0130">Cell adhesion</keyword>
<keyword evidence="5" id="KW-0479">Metal-binding</keyword>
<keyword evidence="4 15" id="KW-0812">Transmembrane</keyword>
<feature type="compositionally biased region" description="Low complexity" evidence="17">
    <location>
        <begin position="757"/>
        <end position="767"/>
    </location>
</feature>
<dbReference type="OrthoDB" id="6252479at2759"/>
<keyword evidence="3" id="KW-1003">Cell membrane</keyword>
<evidence type="ECO:0000256" key="15">
    <source>
        <dbReference type="RuleBase" id="RU003318"/>
    </source>
</evidence>
<dbReference type="GO" id="GO:0099560">
    <property type="term" value="P:synaptic membrane adhesion"/>
    <property type="evidence" value="ECO:0007669"/>
    <property type="project" value="TreeGrafter"/>
</dbReference>
<evidence type="ECO:0000259" key="20">
    <source>
        <dbReference type="PROSITE" id="PS50268"/>
    </source>
</evidence>
<organism evidence="21 22">
    <name type="scientific">Clupea harengus</name>
    <name type="common">Atlantic herring</name>
    <dbReference type="NCBI Taxonomy" id="7950"/>
    <lineage>
        <taxon>Eukaryota</taxon>
        <taxon>Metazoa</taxon>
        <taxon>Chordata</taxon>
        <taxon>Craniata</taxon>
        <taxon>Vertebrata</taxon>
        <taxon>Euteleostomi</taxon>
        <taxon>Actinopterygii</taxon>
        <taxon>Neopterygii</taxon>
        <taxon>Teleostei</taxon>
        <taxon>Clupei</taxon>
        <taxon>Clupeiformes</taxon>
        <taxon>Clupeoidei</taxon>
        <taxon>Clupeidae</taxon>
        <taxon>Clupea</taxon>
    </lineage>
</organism>
<evidence type="ECO:0000256" key="10">
    <source>
        <dbReference type="ARBA" id="ARBA00022949"/>
    </source>
</evidence>
<evidence type="ECO:0000256" key="6">
    <source>
        <dbReference type="ARBA" id="ARBA00022729"/>
    </source>
</evidence>
<keyword evidence="13" id="KW-0325">Glycoprotein</keyword>
<feature type="region of interest" description="Disordered" evidence="17">
    <location>
        <begin position="756"/>
        <end position="781"/>
    </location>
</feature>
<dbReference type="PROSITE" id="PS00232">
    <property type="entry name" value="CADHERIN_1"/>
    <property type="match status" value="2"/>
</dbReference>
<dbReference type="FunFam" id="2.60.40.60:FF:000012">
    <property type="entry name" value="Cadherin 24"/>
    <property type="match status" value="1"/>
</dbReference>
<dbReference type="FunFam" id="2.60.40.60:FF:000009">
    <property type="entry name" value="Cadherin 24"/>
    <property type="match status" value="1"/>
</dbReference>
<dbReference type="GO" id="GO:0007043">
    <property type="term" value="P:cell-cell junction assembly"/>
    <property type="evidence" value="ECO:0007669"/>
    <property type="project" value="TreeGrafter"/>
</dbReference>
<dbReference type="GO" id="GO:0048890">
    <property type="term" value="P:lateral line ganglion development"/>
    <property type="evidence" value="ECO:0007669"/>
    <property type="project" value="Ensembl"/>
</dbReference>
<dbReference type="Proteomes" id="UP000515152">
    <property type="component" value="Chromosome 25"/>
</dbReference>
<dbReference type="Gene3D" id="4.10.900.10">
    <property type="entry name" value="TCF3-CBD (Catenin binding domain)"/>
    <property type="match status" value="1"/>
</dbReference>
<keyword evidence="21" id="KW-1185">Reference proteome</keyword>
<dbReference type="InterPro" id="IPR020894">
    <property type="entry name" value="Cadherin_CS"/>
</dbReference>
<dbReference type="Gene3D" id="2.60.40.60">
    <property type="entry name" value="Cadherins"/>
    <property type="match status" value="5"/>
</dbReference>
<dbReference type="AlphaFoldDB" id="A0A6P8F2K3"/>
<evidence type="ECO:0000256" key="1">
    <source>
        <dbReference type="ARBA" id="ARBA00004251"/>
    </source>
</evidence>
<dbReference type="CTD" id="1004"/>
<dbReference type="PROSITE" id="PS50268">
    <property type="entry name" value="CADHERIN_2"/>
    <property type="match status" value="5"/>
</dbReference>
<dbReference type="FunFam" id="2.60.40.60:FF:000008">
    <property type="entry name" value="Cadherin 24"/>
    <property type="match status" value="1"/>
</dbReference>
<evidence type="ECO:0000313" key="22">
    <source>
        <dbReference type="RefSeq" id="XP_031419009.1"/>
    </source>
</evidence>
<sequence>MRTYLVLLLWALASLGAEAMVLFRGPGGAAGKEMDRHKSKHGVPLRRAKRGWMWNQFFLQEEYTGTENLYIGKLQSDADRGDGKVRYVLNGEGAGTIFVIDEKTGDLHVTRSLDRESKPSYVLKAQAVNRQTGYPLEPETEFIVKVHDINDNEPTFPKEVYTATVPERSNAGTSVTQVIAEDADDGMFGMAAKLVYSISQGHPYFSVEPSTGIIRTALGPSDMDRELREHYQVVIEAKDMGGSRGGLTGSTIVNITLTDVNDNPPQFIKSIYSFSTQESTETGTPIGRIKAVDADIGINAEMDYSITGGDGQDMFDVTTDRVTQEGVLTVKKPLDYEKKKSYDLKIQVQNPRPLVDLRLPSVSTATVRVSVEDVDEPPVFERFTYIMEMKENAVVGSAAGSVSAMDPDIQHSPVRYAIDRRTDPDRLFNVHSGNGSVYLLKPLDREESAWHNISVVATEFNNPGKTSRAPVFIRVLDVNDNAPTLASFYETFVCENAKSGQKIQTITAVDADDPGGGHRFFFTLAPESLVRPNFTLKDNQDNTASIFARRSGYRRLQQSSFSLAVVISDGDYPMQSSTGTLTVRVCTCDREGNMEMCNAEAQSGAAGLSTGALVAILLCVIILLLIVVLFAAMKRQKKKEPLIISKEDVRDNVVSYNDEGGGEEDTQAFDIGALRHPEVMEEGGKPRRDIMPSETLYPPPPLRRSAGTAAQGMPPSRDNADVRDFINQRVLDNDCNPTAPPYDSLATYAYEGTGSVAESLSSLGSASSEEEGREQDYNYLSEWGPRFRKLADMYGGEDSDRDS</sequence>
<evidence type="ECO:0000256" key="8">
    <source>
        <dbReference type="ARBA" id="ARBA00022837"/>
    </source>
</evidence>
<feature type="domain" description="Cadherin" evidence="20">
    <location>
        <begin position="381"/>
        <end position="485"/>
    </location>
</feature>